<feature type="region of interest" description="Disordered" evidence="7">
    <location>
        <begin position="152"/>
        <end position="171"/>
    </location>
</feature>
<dbReference type="EMBL" id="KQ416813">
    <property type="protein sequence ID" value="KOF95065.1"/>
    <property type="molecule type" value="Genomic_DNA"/>
</dbReference>
<dbReference type="PANTHER" id="PTHR12675:SF6">
    <property type="entry name" value="ZINC FINGER CCCH DOMAIN-CONTAINING PROTEIN 10"/>
    <property type="match status" value="1"/>
</dbReference>
<evidence type="ECO:0000256" key="5">
    <source>
        <dbReference type="PROSITE-ProRule" id="PRU00723"/>
    </source>
</evidence>
<dbReference type="PROSITE" id="PS50103">
    <property type="entry name" value="ZF_C3H1"/>
    <property type="match status" value="2"/>
</dbReference>
<feature type="zinc finger region" description="C3H1-type" evidence="5">
    <location>
        <begin position="116"/>
        <end position="143"/>
    </location>
</feature>
<evidence type="ECO:0000256" key="4">
    <source>
        <dbReference type="ARBA" id="ARBA00022833"/>
    </source>
</evidence>
<keyword evidence="1 5" id="KW-0479">Metal-binding</keyword>
<keyword evidence="3 5" id="KW-0863">Zinc-finger</keyword>
<evidence type="ECO:0000256" key="2">
    <source>
        <dbReference type="ARBA" id="ARBA00022737"/>
    </source>
</evidence>
<dbReference type="InterPro" id="IPR036855">
    <property type="entry name" value="Znf_CCCH_sf"/>
</dbReference>
<feature type="zinc finger region" description="C3H1-type" evidence="5">
    <location>
        <begin position="19"/>
        <end position="46"/>
    </location>
</feature>
<dbReference type="PANTHER" id="PTHR12675">
    <property type="entry name" value="MUSCLEBLIND-LIKE PROTEIN"/>
    <property type="match status" value="1"/>
</dbReference>
<evidence type="ECO:0000259" key="8">
    <source>
        <dbReference type="PROSITE" id="PS50103"/>
    </source>
</evidence>
<name>A0A0L8I1W9_OCTBM</name>
<keyword evidence="4 5" id="KW-0862">Zinc</keyword>
<evidence type="ECO:0000256" key="6">
    <source>
        <dbReference type="SAM" id="Coils"/>
    </source>
</evidence>
<dbReference type="GO" id="GO:0008270">
    <property type="term" value="F:zinc ion binding"/>
    <property type="evidence" value="ECO:0007669"/>
    <property type="project" value="UniProtKB-KW"/>
</dbReference>
<protein>
    <recommendedName>
        <fullName evidence="8">C3H1-type domain-containing protein</fullName>
    </recommendedName>
</protein>
<gene>
    <name evidence="9" type="ORF">OCBIM_22039682mg</name>
</gene>
<evidence type="ECO:0000256" key="1">
    <source>
        <dbReference type="ARBA" id="ARBA00022723"/>
    </source>
</evidence>
<dbReference type="SUPFAM" id="SSF90229">
    <property type="entry name" value="CCCH zinc finger"/>
    <property type="match status" value="1"/>
</dbReference>
<feature type="domain" description="C3H1-type" evidence="8">
    <location>
        <begin position="19"/>
        <end position="46"/>
    </location>
</feature>
<evidence type="ECO:0000256" key="7">
    <source>
        <dbReference type="SAM" id="MobiDB-lite"/>
    </source>
</evidence>
<organism evidence="9">
    <name type="scientific">Octopus bimaculoides</name>
    <name type="common">California two-spotted octopus</name>
    <dbReference type="NCBI Taxonomy" id="37653"/>
    <lineage>
        <taxon>Eukaryota</taxon>
        <taxon>Metazoa</taxon>
        <taxon>Spiralia</taxon>
        <taxon>Lophotrochozoa</taxon>
        <taxon>Mollusca</taxon>
        <taxon>Cephalopoda</taxon>
        <taxon>Coleoidea</taxon>
        <taxon>Octopodiformes</taxon>
        <taxon>Octopoda</taxon>
        <taxon>Incirrata</taxon>
        <taxon>Octopodidae</taxon>
        <taxon>Octopus</taxon>
    </lineage>
</organism>
<evidence type="ECO:0000313" key="9">
    <source>
        <dbReference type="EMBL" id="KOF95065.1"/>
    </source>
</evidence>
<proteinExistence type="predicted"/>
<dbReference type="Pfam" id="PF00642">
    <property type="entry name" value="zf-CCCH"/>
    <property type="match status" value="1"/>
</dbReference>
<feature type="domain" description="C3H1-type" evidence="8">
    <location>
        <begin position="116"/>
        <end position="143"/>
    </location>
</feature>
<reference evidence="9" key="1">
    <citation type="submission" date="2015-07" db="EMBL/GenBank/DDBJ databases">
        <title>MeaNS - Measles Nucleotide Surveillance Program.</title>
        <authorList>
            <person name="Tran T."/>
            <person name="Druce J."/>
        </authorList>
    </citation>
    <scope>NUCLEOTIDE SEQUENCE</scope>
    <source>
        <strain evidence="9">UCB-OBI-ISO-001</strain>
        <tissue evidence="9">Gonad</tissue>
    </source>
</reference>
<keyword evidence="2" id="KW-0677">Repeat</keyword>
<evidence type="ECO:0000256" key="3">
    <source>
        <dbReference type="ARBA" id="ARBA00022771"/>
    </source>
</evidence>
<accession>A0A0L8I1W9</accession>
<dbReference type="STRING" id="37653.A0A0L8I1W9"/>
<dbReference type="GO" id="GO:0043484">
    <property type="term" value="P:regulation of RNA splicing"/>
    <property type="evidence" value="ECO:0007669"/>
    <property type="project" value="TreeGrafter"/>
</dbReference>
<dbReference type="Gene3D" id="4.10.1000.10">
    <property type="entry name" value="Zinc finger, CCCH-type"/>
    <property type="match status" value="1"/>
</dbReference>
<keyword evidence="6" id="KW-0175">Coiled coil</keyword>
<dbReference type="GO" id="GO:0003723">
    <property type="term" value="F:RNA binding"/>
    <property type="evidence" value="ECO:0007669"/>
    <property type="project" value="TreeGrafter"/>
</dbReference>
<dbReference type="AlphaFoldDB" id="A0A0L8I1W9"/>
<dbReference type="Gene3D" id="3.30.1370.210">
    <property type="match status" value="1"/>
</dbReference>
<dbReference type="Pfam" id="PF14608">
    <property type="entry name" value="zf-CCCH_2"/>
    <property type="match status" value="2"/>
</dbReference>
<feature type="coiled-coil region" evidence="6">
    <location>
        <begin position="214"/>
        <end position="248"/>
    </location>
</feature>
<dbReference type="SMART" id="SM00356">
    <property type="entry name" value="ZnF_C3H1"/>
    <property type="match status" value="2"/>
</dbReference>
<dbReference type="InterPro" id="IPR000571">
    <property type="entry name" value="Znf_CCCH"/>
</dbReference>
<sequence length="287" mass="33471">MSDRNSESGSEDKYEKLNGKGDDICRDFLRNVCRRGKHCRYRHPEAGEAKELGKQHEYTFCHDYQNTRCRRLNCKFLHCTREEEEYYKQTAQLPVRLQQAAALGIGVAPHELPLLKGEIPICKDFLKGECKRGAKCKFRHLSVAEYEYELRKSTTDHRPNHQTQNSYDPAEDDFDRFDNRFDYGHSALKRRRADLDGFTSSFEARYTTIRPLSYQLLDEENNMLRRKVEEMKKQVADLTAANEVLLEQNARYRVSKSNHVQTINVPVSQALSVMYMSVNIQTPALSF</sequence>
<dbReference type="OrthoDB" id="250836at2759"/>